<organism evidence="1 2">
    <name type="scientific">Vreelandella rituensis</name>
    <dbReference type="NCBI Taxonomy" id="2282306"/>
    <lineage>
        <taxon>Bacteria</taxon>
        <taxon>Pseudomonadati</taxon>
        <taxon>Pseudomonadota</taxon>
        <taxon>Gammaproteobacteria</taxon>
        <taxon>Oceanospirillales</taxon>
        <taxon>Halomonadaceae</taxon>
        <taxon>Vreelandella</taxon>
    </lineage>
</organism>
<dbReference type="Gene3D" id="1.25.40.10">
    <property type="entry name" value="Tetratricopeptide repeat domain"/>
    <property type="match status" value="1"/>
</dbReference>
<sequence>MSQPASLFIRFEYGLAERLFHNRWLLPRSPRAQRLTMRLFKRCAEAGHPVALSVYGHILFHRSLSPQDKARGARYVIEAAHAGDLKAQYQVAQIYEHGCVQYPRREDYAVTWYARAAQAGHYLAAERLARAYRHGELGLAVDNEKSTFWHHQADREQDTQSASAF</sequence>
<reference evidence="1 2" key="1">
    <citation type="submission" date="2018-07" db="EMBL/GenBank/DDBJ databases">
        <title>Halomonas rutogse sp. nov., isolated from Lake TangqianCo on Tibetan Plateau.</title>
        <authorList>
            <person name="Lu H."/>
            <person name="Xing P."/>
            <person name="Wu Q."/>
        </authorList>
    </citation>
    <scope>NUCLEOTIDE SEQUENCE [LARGE SCALE GENOMIC DNA]</scope>
    <source>
        <strain evidence="1 2">TQ8S</strain>
    </source>
</reference>
<dbReference type="OrthoDB" id="7024154at2"/>
<keyword evidence="2" id="KW-1185">Reference proteome</keyword>
<evidence type="ECO:0000313" key="1">
    <source>
        <dbReference type="EMBL" id="RCV86237.1"/>
    </source>
</evidence>
<dbReference type="InterPro" id="IPR011990">
    <property type="entry name" value="TPR-like_helical_dom_sf"/>
</dbReference>
<proteinExistence type="predicted"/>
<dbReference type="EMBL" id="QPIJ01000069">
    <property type="protein sequence ID" value="RCV86237.1"/>
    <property type="molecule type" value="Genomic_DNA"/>
</dbReference>
<dbReference type="SMART" id="SM00671">
    <property type="entry name" value="SEL1"/>
    <property type="match status" value="3"/>
</dbReference>
<dbReference type="RefSeq" id="WP_114488394.1">
    <property type="nucleotide sequence ID" value="NZ_CBCSHM010000075.1"/>
</dbReference>
<accession>A0A368TPR1</accession>
<dbReference type="SUPFAM" id="SSF81901">
    <property type="entry name" value="HCP-like"/>
    <property type="match status" value="1"/>
</dbReference>
<comment type="caution">
    <text evidence="1">The sequence shown here is derived from an EMBL/GenBank/DDBJ whole genome shotgun (WGS) entry which is preliminary data.</text>
</comment>
<protein>
    <submittedName>
        <fullName evidence="1">Sel1 repeat family protein</fullName>
    </submittedName>
</protein>
<dbReference type="PANTHER" id="PTHR11102:SF160">
    <property type="entry name" value="ERAD-ASSOCIATED E3 UBIQUITIN-PROTEIN LIGASE COMPONENT HRD3"/>
    <property type="match status" value="1"/>
</dbReference>
<name>A0A368TPR1_9GAMM</name>
<dbReference type="PANTHER" id="PTHR11102">
    <property type="entry name" value="SEL-1-LIKE PROTEIN"/>
    <property type="match status" value="1"/>
</dbReference>
<dbReference type="Pfam" id="PF08238">
    <property type="entry name" value="Sel1"/>
    <property type="match status" value="3"/>
</dbReference>
<dbReference type="InterPro" id="IPR006597">
    <property type="entry name" value="Sel1-like"/>
</dbReference>
<dbReference type="AlphaFoldDB" id="A0A368TPR1"/>
<dbReference type="InterPro" id="IPR050767">
    <property type="entry name" value="Sel1_AlgK"/>
</dbReference>
<gene>
    <name evidence="1" type="ORF">DU506_18740</name>
</gene>
<dbReference type="Proteomes" id="UP000253204">
    <property type="component" value="Unassembled WGS sequence"/>
</dbReference>
<evidence type="ECO:0000313" key="2">
    <source>
        <dbReference type="Proteomes" id="UP000253204"/>
    </source>
</evidence>